<sequence>MKAKDNKFGIFNYIDYLFFISVLMLSIFELFRNRFIGTVGVVLSVFIIAAYTYKKKIEKKEWIDRLHNVEFDVDNIIKKAVKNNPLPICILELDGTIFWSNNAFDEMVSSDEESSISKNIEDFIEDFTIRKVLDEKKILEDEVVFKEKDYVIRYCFSKTMDESTGSVDYRVLIYWIDRTDYINMKNKFENGKEAIMFIEIDGYEDVIKSTPEENRSLMAMDIDKLLTSLESESNGLLQKLSNDKYIIFMKKEHLESLERSKFSILDKAREINHGNSLPVTLSIGVGVDGESVEQTGEFASGAFDMVLGRGGDQVALRNQEGFNFYGGKSKGFERKTKVKSRLIGFALRELINQSETILIMGHHYPDMDAMGAAVGVYDICKSYGKQAHIVLDSVNEAVEIFVDRIKDDAYYSGMFVGHEKAIDICNKNTLVVVVDTHRPSYTECEELLNISKRVVVIDHHRRGVEYIQDTVLLFHEIYVSSTCEMVTELIQYTEHDIKINKLTAEGLLGGIYLDTKNFEFKTGVRTFEAASFLRNMGADTLSVKKFFNSYAEDFLVKAEIIQRTEILDEKICISYSKEEIDNINIVIAKAADELLNIKKIEASFVLGMKGDTVFISARSLGDINVHVLMEKIGGGGHIDIAGAQMKDVSLSQAYNMVKDIIEDYLKEE</sequence>
<keyword evidence="6" id="KW-1185">Reference proteome</keyword>
<keyword evidence="3" id="KW-1133">Transmembrane helix</keyword>
<keyword evidence="2" id="KW-0479">Metal-binding</keyword>
<reference evidence="5 6" key="1">
    <citation type="submission" date="2019-08" db="EMBL/GenBank/DDBJ databases">
        <title>In-depth cultivation of the pig gut microbiome towards novel bacterial diversity and tailored functional studies.</title>
        <authorList>
            <person name="Wylensek D."/>
            <person name="Hitch T.C.A."/>
            <person name="Clavel T."/>
        </authorList>
    </citation>
    <scope>NUCLEOTIDE SEQUENCE [LARGE SCALE GENOMIC DNA]</scope>
    <source>
        <strain evidence="5 6">WCA-SAB-591-4A-A</strain>
    </source>
</reference>
<dbReference type="Pfam" id="PF24898">
    <property type="entry name" value="GGDEF_GdpP"/>
    <property type="match status" value="1"/>
</dbReference>
<comment type="subcellular location">
    <subcellularLocation>
        <location evidence="1">Cell membrane</location>
    </subcellularLocation>
</comment>
<dbReference type="InterPro" id="IPR001667">
    <property type="entry name" value="DDH_dom"/>
</dbReference>
<feature type="binding site" evidence="2">
    <location>
        <position position="514"/>
    </location>
    <ligand>
        <name>Mn(2+)</name>
        <dbReference type="ChEBI" id="CHEBI:29035"/>
        <label>2</label>
    </ligand>
</feature>
<evidence type="ECO:0000313" key="5">
    <source>
        <dbReference type="EMBL" id="MST62895.1"/>
    </source>
</evidence>
<dbReference type="SUPFAM" id="SSF55785">
    <property type="entry name" value="PYP-like sensor domain (PAS domain)"/>
    <property type="match status" value="1"/>
</dbReference>
<comment type="caution">
    <text evidence="5">The sequence shown here is derived from an EMBL/GenBank/DDBJ whole genome shotgun (WGS) entry which is preliminary data.</text>
</comment>
<keyword evidence="1" id="KW-0378">Hydrolase</keyword>
<dbReference type="PROSITE" id="PS50887">
    <property type="entry name" value="GGDEF"/>
    <property type="match status" value="1"/>
</dbReference>
<feature type="transmembrane region" description="Helical" evidence="3">
    <location>
        <begin position="12"/>
        <end position="28"/>
    </location>
</feature>
<keyword evidence="1 3" id="KW-0472">Membrane</keyword>
<dbReference type="EMBL" id="VUNE01000004">
    <property type="protein sequence ID" value="MST62895.1"/>
    <property type="molecule type" value="Genomic_DNA"/>
</dbReference>
<feature type="binding site" evidence="2">
    <location>
        <position position="435"/>
    </location>
    <ligand>
        <name>Mn(2+)</name>
        <dbReference type="ChEBI" id="CHEBI:29035"/>
        <label>2</label>
    </ligand>
</feature>
<dbReference type="FunFam" id="3.90.1640.10:FF:000002">
    <property type="entry name" value="Cyclic-di-AMP phosphodiesterase"/>
    <property type="match status" value="1"/>
</dbReference>
<dbReference type="InterPro" id="IPR014528">
    <property type="entry name" value="GdpP/PdeA"/>
</dbReference>
<comment type="catalytic activity">
    <reaction evidence="1">
        <text>3',3'-c-di-AMP + H2O = 5'-O-phosphonoadenylyl-(3'-&gt;5')-adenosine + H(+)</text>
        <dbReference type="Rhea" id="RHEA:54420"/>
        <dbReference type="ChEBI" id="CHEBI:15377"/>
        <dbReference type="ChEBI" id="CHEBI:15378"/>
        <dbReference type="ChEBI" id="CHEBI:71500"/>
        <dbReference type="ChEBI" id="CHEBI:138171"/>
    </reaction>
</comment>
<protein>
    <recommendedName>
        <fullName evidence="1">Cyclic-di-AMP phosphodiesterase</fullName>
        <ecNumber evidence="1">3.1.4.-</ecNumber>
    </recommendedName>
</protein>
<dbReference type="SUPFAM" id="SSF64182">
    <property type="entry name" value="DHH phosphoesterases"/>
    <property type="match status" value="1"/>
</dbReference>
<accession>A0A6N7X178</accession>
<feature type="binding site" evidence="2">
    <location>
        <position position="368"/>
    </location>
    <ligand>
        <name>Mn(2+)</name>
        <dbReference type="ChEBI" id="CHEBI:29035"/>
        <label>2</label>
    </ligand>
</feature>
<organism evidence="5 6">
    <name type="scientific">Peptostreptococcus porci</name>
    <dbReference type="NCBI Taxonomy" id="2652282"/>
    <lineage>
        <taxon>Bacteria</taxon>
        <taxon>Bacillati</taxon>
        <taxon>Bacillota</taxon>
        <taxon>Clostridia</taxon>
        <taxon>Peptostreptococcales</taxon>
        <taxon>Peptostreptococcaceae</taxon>
        <taxon>Peptostreptococcus</taxon>
    </lineage>
</organism>
<dbReference type="InterPro" id="IPR003156">
    <property type="entry name" value="DHHA1_dom"/>
</dbReference>
<dbReference type="PANTHER" id="PTHR47618:SF2">
    <property type="entry name" value="CYCLIC-DI-AMP PHOSPHODIESTERASE GDPP"/>
    <property type="match status" value="1"/>
</dbReference>
<keyword evidence="3" id="KW-0812">Transmembrane</keyword>
<dbReference type="PANTHER" id="PTHR47618">
    <property type="entry name" value="BIFUNCTIONAL OLIGORIBONUCLEASE AND PAP PHOSPHATASE NRNA"/>
    <property type="match status" value="1"/>
</dbReference>
<name>A0A6N7X178_9FIRM</name>
<evidence type="ECO:0000256" key="1">
    <source>
        <dbReference type="PIRNR" id="PIRNR026583"/>
    </source>
</evidence>
<dbReference type="Pfam" id="PF01368">
    <property type="entry name" value="DHH"/>
    <property type="match status" value="1"/>
</dbReference>
<feature type="binding site" evidence="2">
    <location>
        <position position="366"/>
    </location>
    <ligand>
        <name>Mn(2+)</name>
        <dbReference type="ChEBI" id="CHEBI:29035"/>
        <label>1</label>
    </ligand>
</feature>
<feature type="domain" description="GGDEF" evidence="4">
    <location>
        <begin position="191"/>
        <end position="319"/>
    </location>
</feature>
<feature type="binding site" evidence="2">
    <location>
        <position position="362"/>
    </location>
    <ligand>
        <name>Mn(2+)</name>
        <dbReference type="ChEBI" id="CHEBI:29035"/>
        <label>1</label>
    </ligand>
</feature>
<dbReference type="Pfam" id="PF02272">
    <property type="entry name" value="DHHA1"/>
    <property type="match status" value="1"/>
</dbReference>
<dbReference type="RefSeq" id="WP_154538373.1">
    <property type="nucleotide sequence ID" value="NZ_VUNE01000004.1"/>
</dbReference>
<dbReference type="Gene3D" id="3.90.1640.10">
    <property type="entry name" value="inorganic pyrophosphatase (n-terminal core)"/>
    <property type="match status" value="1"/>
</dbReference>
<feature type="transmembrane region" description="Helical" evidence="3">
    <location>
        <begin position="34"/>
        <end position="53"/>
    </location>
</feature>
<evidence type="ECO:0000313" key="6">
    <source>
        <dbReference type="Proteomes" id="UP000440713"/>
    </source>
</evidence>
<gene>
    <name evidence="5" type="ORF">FYJ71_07920</name>
</gene>
<dbReference type="AlphaFoldDB" id="A0A6N7X178"/>
<keyword evidence="1" id="KW-1003">Cell membrane</keyword>
<evidence type="ECO:0000259" key="4">
    <source>
        <dbReference type="PROSITE" id="PS50887"/>
    </source>
</evidence>
<comment type="similarity">
    <text evidence="1">Belongs to the GdpP/PdeA phosphodiesterase family.</text>
</comment>
<comment type="function">
    <text evidence="1">Has phosphodiesterase (PDE) activity against cyclic-di-AMP (c-di-AMP).</text>
</comment>
<dbReference type="PIRSF" id="PIRSF026583">
    <property type="entry name" value="YybT"/>
    <property type="match status" value="1"/>
</dbReference>
<dbReference type="Gene3D" id="3.30.450.20">
    <property type="entry name" value="PAS domain"/>
    <property type="match status" value="1"/>
</dbReference>
<dbReference type="EC" id="3.1.4.-" evidence="1"/>
<dbReference type="Proteomes" id="UP000440713">
    <property type="component" value="Unassembled WGS sequence"/>
</dbReference>
<dbReference type="GO" id="GO:0016787">
    <property type="term" value="F:hydrolase activity"/>
    <property type="evidence" value="ECO:0007669"/>
    <property type="project" value="UniProtKB-UniRule"/>
</dbReference>
<dbReference type="Gene3D" id="3.10.310.30">
    <property type="match status" value="1"/>
</dbReference>
<feature type="binding site" evidence="2">
    <location>
        <position position="459"/>
    </location>
    <ligand>
        <name>Mn(2+)</name>
        <dbReference type="ChEBI" id="CHEBI:29035"/>
        <label>2</label>
    </ligand>
</feature>
<feature type="binding site" evidence="2">
    <location>
        <position position="435"/>
    </location>
    <ligand>
        <name>Mn(2+)</name>
        <dbReference type="ChEBI" id="CHEBI:29035"/>
        <label>1</label>
    </ligand>
</feature>
<dbReference type="InterPro" id="IPR051319">
    <property type="entry name" value="Oligoribo/pAp-PDE_c-di-AMP_PDE"/>
</dbReference>
<comment type="cofactor">
    <cofactor evidence="2">
        <name>Mn(2+)</name>
        <dbReference type="ChEBI" id="CHEBI:29035"/>
    </cofactor>
    <text evidence="2">For phosphodiesterase activity, probably binds 2 Mn(2+) per subunit.</text>
</comment>
<dbReference type="GO" id="GO:0003676">
    <property type="term" value="F:nucleic acid binding"/>
    <property type="evidence" value="ECO:0007669"/>
    <property type="project" value="UniProtKB-UniRule"/>
</dbReference>
<evidence type="ECO:0000256" key="3">
    <source>
        <dbReference type="SAM" id="Phobius"/>
    </source>
</evidence>
<dbReference type="GO" id="GO:0046872">
    <property type="term" value="F:metal ion binding"/>
    <property type="evidence" value="ECO:0007669"/>
    <property type="project" value="UniProtKB-KW"/>
</dbReference>
<dbReference type="GO" id="GO:0005886">
    <property type="term" value="C:plasma membrane"/>
    <property type="evidence" value="ECO:0007669"/>
    <property type="project" value="UniProtKB-SubCell"/>
</dbReference>
<keyword evidence="2" id="KW-0464">Manganese</keyword>
<dbReference type="InterPro" id="IPR038763">
    <property type="entry name" value="DHH_sf"/>
</dbReference>
<dbReference type="InterPro" id="IPR035965">
    <property type="entry name" value="PAS-like_dom_sf"/>
</dbReference>
<dbReference type="InterPro" id="IPR000160">
    <property type="entry name" value="GGDEF_dom"/>
</dbReference>
<proteinExistence type="inferred from homology"/>
<evidence type="ECO:0000256" key="2">
    <source>
        <dbReference type="PIRSR" id="PIRSR026583-50"/>
    </source>
</evidence>